<dbReference type="OrthoDB" id="1082206at2"/>
<organism evidence="1 2">
    <name type="scientific">Marinilabilia rubra</name>
    <dbReference type="NCBI Taxonomy" id="2162893"/>
    <lineage>
        <taxon>Bacteria</taxon>
        <taxon>Pseudomonadati</taxon>
        <taxon>Bacteroidota</taxon>
        <taxon>Bacteroidia</taxon>
        <taxon>Marinilabiliales</taxon>
        <taxon>Marinilabiliaceae</taxon>
        <taxon>Marinilabilia</taxon>
    </lineage>
</organism>
<reference evidence="1 2" key="1">
    <citation type="submission" date="2018-05" db="EMBL/GenBank/DDBJ databases">
        <title>Marinilabilia rubrum sp. nov., isolated from saltern sediment.</title>
        <authorList>
            <person name="Zhang R."/>
        </authorList>
    </citation>
    <scope>NUCLEOTIDE SEQUENCE [LARGE SCALE GENOMIC DNA]</scope>
    <source>
        <strain evidence="1 2">WTE16</strain>
    </source>
</reference>
<comment type="caution">
    <text evidence="1">The sequence shown here is derived from an EMBL/GenBank/DDBJ whole genome shotgun (WGS) entry which is preliminary data.</text>
</comment>
<protein>
    <recommendedName>
        <fullName evidence="3">Outer membrane protein beta-barrel domain-containing protein</fullName>
    </recommendedName>
</protein>
<sequence length="236" mass="26518">MGKPLKILSCTFISLFFLGQVLDAQKKVVTDQSGDGSSGGFTLGVNLEGPIGRIFDSDKAAFSAVTHIKFAQKWFFRGEAGFENLTFSPTNEQERSYTYESNGSFLKAGVLYDFFSVEEKGNNDNIFIGLNYGFAIQEHGSGSYTIENGYWGDFQGSMGEYVLNTHWLEIMAGPRTELLKNLYMGWTINMRIKVLQDNEKVLDPFSVPGFGNGDNTVNVGFSYVIEYFIPWRKNRE</sequence>
<dbReference type="InterPro" id="IPR046111">
    <property type="entry name" value="DUF6048"/>
</dbReference>
<proteinExistence type="predicted"/>
<dbReference type="Pfam" id="PF19515">
    <property type="entry name" value="DUF6048"/>
    <property type="match status" value="1"/>
</dbReference>
<name>A0A2U2B9B9_9BACT</name>
<keyword evidence="2" id="KW-1185">Reference proteome</keyword>
<dbReference type="RefSeq" id="WP_109264210.1">
    <property type="nucleotide sequence ID" value="NZ_QEWP01000006.1"/>
</dbReference>
<gene>
    <name evidence="1" type="ORF">DDZ16_09510</name>
</gene>
<accession>A0A2U2B9B9</accession>
<dbReference type="EMBL" id="QEWP01000006">
    <property type="protein sequence ID" value="PWD99671.1"/>
    <property type="molecule type" value="Genomic_DNA"/>
</dbReference>
<dbReference type="AlphaFoldDB" id="A0A2U2B9B9"/>
<dbReference type="Proteomes" id="UP000244956">
    <property type="component" value="Unassembled WGS sequence"/>
</dbReference>
<evidence type="ECO:0000313" key="1">
    <source>
        <dbReference type="EMBL" id="PWD99671.1"/>
    </source>
</evidence>
<evidence type="ECO:0000313" key="2">
    <source>
        <dbReference type="Proteomes" id="UP000244956"/>
    </source>
</evidence>
<evidence type="ECO:0008006" key="3">
    <source>
        <dbReference type="Google" id="ProtNLM"/>
    </source>
</evidence>